<dbReference type="InterPro" id="IPR029063">
    <property type="entry name" value="SAM-dependent_MTases_sf"/>
</dbReference>
<dbReference type="Pfam" id="PF08241">
    <property type="entry name" value="Methyltransf_11"/>
    <property type="match status" value="1"/>
</dbReference>
<dbReference type="Gene3D" id="3.40.50.150">
    <property type="entry name" value="Vaccinia Virus protein VP39"/>
    <property type="match status" value="1"/>
</dbReference>
<dbReference type="PANTHER" id="PTHR43460">
    <property type="entry name" value="METHYLTRANSFERASE"/>
    <property type="match status" value="1"/>
</dbReference>
<keyword evidence="2" id="KW-0489">Methyltransferase</keyword>
<dbReference type="InterPro" id="IPR013216">
    <property type="entry name" value="Methyltransf_11"/>
</dbReference>
<evidence type="ECO:0000313" key="2">
    <source>
        <dbReference type="EMBL" id="ADW03675.1"/>
    </source>
</evidence>
<name>A0A8D4BGQ5_STRFA</name>
<dbReference type="PANTHER" id="PTHR43460:SF1">
    <property type="entry name" value="METHYLTRANSFERASE TYPE 11 DOMAIN-CONTAINING PROTEIN"/>
    <property type="match status" value="1"/>
</dbReference>
<proteinExistence type="predicted"/>
<dbReference type="GO" id="GO:0008757">
    <property type="term" value="F:S-adenosylmethionine-dependent methyltransferase activity"/>
    <property type="evidence" value="ECO:0007669"/>
    <property type="project" value="InterPro"/>
</dbReference>
<reference evidence="2 3" key="1">
    <citation type="submission" date="2011-01" db="EMBL/GenBank/DDBJ databases">
        <title>Complete sequence of chromosome of Streptomyces flavogriseus ATCC 33331.</title>
        <authorList>
            <consortium name="US DOE Joint Genome Institute"/>
            <person name="Lucas S."/>
            <person name="Copeland A."/>
            <person name="Lapidus A."/>
            <person name="Cheng J.-F."/>
            <person name="Goodwin L."/>
            <person name="Pitluck S."/>
            <person name="Davenport K."/>
            <person name="Detter J.C."/>
            <person name="Han C."/>
            <person name="Tapia R."/>
            <person name="Land M."/>
            <person name="Hauser L."/>
            <person name="Kyrpides N."/>
            <person name="Ivanova N."/>
            <person name="Ovchinnikova G."/>
            <person name="Pagani I."/>
            <person name="Brumm P."/>
            <person name="Mead D."/>
            <person name="Woyke T."/>
        </authorList>
    </citation>
    <scope>NUCLEOTIDE SEQUENCE [LARGE SCALE GENOMIC DNA]</scope>
    <source>
        <strain evidence="3">ATCC 33331 / IAF-45CD</strain>
    </source>
</reference>
<accession>A0A8D4BGQ5</accession>
<keyword evidence="2" id="KW-0808">Transferase</keyword>
<dbReference type="SUPFAM" id="SSF53335">
    <property type="entry name" value="S-adenosyl-L-methionine-dependent methyltransferases"/>
    <property type="match status" value="1"/>
</dbReference>
<evidence type="ECO:0000259" key="1">
    <source>
        <dbReference type="Pfam" id="PF08241"/>
    </source>
</evidence>
<feature type="domain" description="Methyltransferase type 11" evidence="1">
    <location>
        <begin position="65"/>
        <end position="152"/>
    </location>
</feature>
<dbReference type="GO" id="GO:0032259">
    <property type="term" value="P:methylation"/>
    <property type="evidence" value="ECO:0007669"/>
    <property type="project" value="UniProtKB-KW"/>
</dbReference>
<dbReference type="Proteomes" id="UP000002066">
    <property type="component" value="Chromosome"/>
</dbReference>
<gene>
    <name evidence="2" type="ordered locus">Sfla_2244</name>
</gene>
<organism evidence="2 3">
    <name type="scientific">Streptomyces pratensis (strain ATCC 33331 / IAF-45CD)</name>
    <dbReference type="NCBI Taxonomy" id="591167"/>
    <lineage>
        <taxon>Bacteria</taxon>
        <taxon>Bacillati</taxon>
        <taxon>Actinomycetota</taxon>
        <taxon>Actinomycetes</taxon>
        <taxon>Kitasatosporales</taxon>
        <taxon>Streptomycetaceae</taxon>
        <taxon>Streptomyces</taxon>
    </lineage>
</organism>
<sequence>MTGSSVPLDPAASDARFDVLVAEAEAVSVDGWDFSWLDGRATEQRPSWGYARAMAGRMARAGAALDIQTGGGEVLASAPVLPPLTVATESWPPNVARATTLLRPRGVAVVADSDEPPLPFADDTFDLVVSRHPVTAWWDEIARVLAPGGTYFSQQVGPESVFELVEYFLGPRSAEERGARDPQAAREDAEAAGLEVTDLRAERLRVEFLDIGSVVYFLRKVIWMVPGFTVGDHLPQLRSLHRKIERDGPFVAHSARFLIEARKPDRTSTPLR</sequence>
<dbReference type="CDD" id="cd02440">
    <property type="entry name" value="AdoMet_MTases"/>
    <property type="match status" value="1"/>
</dbReference>
<evidence type="ECO:0000313" key="3">
    <source>
        <dbReference type="Proteomes" id="UP000002066"/>
    </source>
</evidence>
<dbReference type="AlphaFoldDB" id="A0A8D4BGQ5"/>
<dbReference type="EMBL" id="CP002475">
    <property type="protein sequence ID" value="ADW03675.1"/>
    <property type="molecule type" value="Genomic_DNA"/>
</dbReference>
<dbReference type="KEGG" id="sfa:Sfla_2244"/>
<dbReference type="OrthoDB" id="9795864at2"/>
<dbReference type="InterPro" id="IPR052939">
    <property type="entry name" value="23S_rRNA_MeTrnsfrase_RlmA"/>
</dbReference>
<protein>
    <submittedName>
        <fullName evidence="2">Methyltransferase type 11</fullName>
    </submittedName>
</protein>